<dbReference type="RefSeq" id="WP_338397644.1">
    <property type="nucleotide sequence ID" value="NZ_AP025292.1"/>
</dbReference>
<evidence type="ECO:0000256" key="11">
    <source>
        <dbReference type="ARBA" id="ARBA00022960"/>
    </source>
</evidence>
<dbReference type="InterPro" id="IPR036950">
    <property type="entry name" value="PBP_transglycosylase"/>
</dbReference>
<evidence type="ECO:0000313" key="22">
    <source>
        <dbReference type="EMBL" id="BDC98384.1"/>
    </source>
</evidence>
<name>A0ABM7VBU1_9BACT</name>
<keyword evidence="10" id="KW-0378">Hydrolase</keyword>
<reference evidence="22 23" key="1">
    <citation type="submission" date="2021-12" db="EMBL/GenBank/DDBJ databases">
        <title>Genome sequencing of bacteria with rrn-lacking chromosome and rrn-plasmid.</title>
        <authorList>
            <person name="Anda M."/>
            <person name="Iwasaki W."/>
        </authorList>
    </citation>
    <scope>NUCLEOTIDE SEQUENCE [LARGE SCALE GENOMIC DNA]</scope>
    <source>
        <strain evidence="22 23">NBRC 101262</strain>
    </source>
</reference>
<comment type="subcellular location">
    <subcellularLocation>
        <location evidence="1">Cell membrane</location>
    </subcellularLocation>
</comment>
<keyword evidence="19" id="KW-1133">Transmembrane helix</keyword>
<keyword evidence="6" id="KW-0121">Carboxypeptidase</keyword>
<evidence type="ECO:0000256" key="6">
    <source>
        <dbReference type="ARBA" id="ARBA00022645"/>
    </source>
</evidence>
<dbReference type="InterPro" id="IPR050396">
    <property type="entry name" value="Glycosyltr_51/Transpeptidase"/>
</dbReference>
<sequence length="810" mass="91156">MLKKFWNKSHFGKVVIVGLAAALAGVIFIVGFVLSIKMGAFGDLPTAADLKKIENNQAALVYSADGKILGKYFVQERTNIKYKDLSPDLVHALVATEDARFFEHDGVDYRAWARVFVKTLLLGNRSSGGGSTLTQQLAKNLFPRAGGSKLDLVASKIKEVIIARTIEDLYTKEEIINLYLNTVPFGDNSYGIQTASRKFFSCEPKDLSTQDAAVLIGMLKANYYYNPRVFPDHAFKRRNIVLSQMQKYNYLTLAQEDSLQRLPLKTKYRSFGQNTGIATYFREQLRRVVLAKLDSINEGFPKEQQYDLYRDGLKIYTTIDSRMQTLAEEAMKEHMVNLQKSFNQHWKGRTPWKGHPAVFERAKRNSQRYKSLLAAKASPEQIEQSFATPVNMEILTDDYEKKLVKMSPNDSIKHYLHFLNMGMVAMEPQTGDIKVYIGGVDHEHLKIDHASKYYKRQVGSTLKPLVYATALEQGAKACDYYPVAKQHYLNDAENGWHAVKPDENGAYPEDTWAPGNADGKYDGYYSMKGALTNSVNTVSVQVELEAGLDNVATYLKRFGISGIEKMENDEGQIPPSTVLGTPQVSIQEMVSAYSALANGGYKVSPRFLTKIVDGQGNVLYENEGAGRGDRIIKSATDHQILAMMKSVVNQGTGSRLRRVYGLNNELAGKTGTTQSNTDGWFMGVSPRLVVGTWVGNDEPAIRWRSTRLGQGANTALPIFGKFMQKMNRTPEFALITKAQFPALTSYEVKAMNCADWVEELPNDNVVDTIKDLFKIDPIKQQERKERREEKAKTRKKKKRKGFFRKLFGKD</sequence>
<proteinExistence type="inferred from homology"/>
<keyword evidence="13 19" id="KW-0472">Membrane</keyword>
<gene>
    <name evidence="22" type="primary">mrcA_1</name>
    <name evidence="22" type="ORF">PEPS_06650</name>
</gene>
<evidence type="ECO:0000256" key="8">
    <source>
        <dbReference type="ARBA" id="ARBA00022676"/>
    </source>
</evidence>
<dbReference type="EMBL" id="AP025292">
    <property type="protein sequence ID" value="BDC98384.1"/>
    <property type="molecule type" value="Genomic_DNA"/>
</dbReference>
<evidence type="ECO:0000256" key="3">
    <source>
        <dbReference type="ARBA" id="ARBA00007090"/>
    </source>
</evidence>
<accession>A0ABM7VBU1</accession>
<protein>
    <submittedName>
        <fullName evidence="22">Penicillin-binding protein 1A</fullName>
    </submittedName>
</protein>
<keyword evidence="11" id="KW-0133">Cell shape</keyword>
<dbReference type="PANTHER" id="PTHR32282">
    <property type="entry name" value="BINDING PROTEIN TRANSPEPTIDASE, PUTATIVE-RELATED"/>
    <property type="match status" value="1"/>
</dbReference>
<keyword evidence="7" id="KW-0645">Protease</keyword>
<comment type="similarity">
    <text evidence="4">In the N-terminal section; belongs to the glycosyltransferase 51 family.</text>
</comment>
<keyword evidence="9" id="KW-0808">Transferase</keyword>
<feature type="domain" description="Penicillin-binding protein transpeptidase" evidence="20">
    <location>
        <begin position="421"/>
        <end position="686"/>
    </location>
</feature>
<dbReference type="InterPro" id="IPR001264">
    <property type="entry name" value="Glyco_trans_51"/>
</dbReference>
<dbReference type="InterPro" id="IPR023346">
    <property type="entry name" value="Lysozyme-like_dom_sf"/>
</dbReference>
<dbReference type="Gene3D" id="1.10.3810.10">
    <property type="entry name" value="Biosynthetic peptidoglycan transglycosylase-like"/>
    <property type="match status" value="1"/>
</dbReference>
<dbReference type="Proteomes" id="UP001354989">
    <property type="component" value="Chromosome"/>
</dbReference>
<dbReference type="Pfam" id="PF00905">
    <property type="entry name" value="Transpeptidase"/>
    <property type="match status" value="1"/>
</dbReference>
<comment type="similarity">
    <text evidence="3">In the C-terminal section; belongs to the transpeptidase family.</text>
</comment>
<dbReference type="Gene3D" id="3.40.710.10">
    <property type="entry name" value="DD-peptidase/beta-lactamase superfamily"/>
    <property type="match status" value="2"/>
</dbReference>
<evidence type="ECO:0000256" key="19">
    <source>
        <dbReference type="SAM" id="Phobius"/>
    </source>
</evidence>
<keyword evidence="5" id="KW-1003">Cell membrane</keyword>
<dbReference type="InterPro" id="IPR001460">
    <property type="entry name" value="PCN-bd_Tpept"/>
</dbReference>
<evidence type="ECO:0000256" key="1">
    <source>
        <dbReference type="ARBA" id="ARBA00004236"/>
    </source>
</evidence>
<comment type="pathway">
    <text evidence="2">Cell wall biogenesis; peptidoglycan biosynthesis.</text>
</comment>
<feature type="compositionally biased region" description="Basic and acidic residues" evidence="18">
    <location>
        <begin position="781"/>
        <end position="791"/>
    </location>
</feature>
<evidence type="ECO:0000256" key="4">
    <source>
        <dbReference type="ARBA" id="ARBA00007739"/>
    </source>
</evidence>
<organism evidence="22 23">
    <name type="scientific">Persicobacter psychrovividus</name>
    <dbReference type="NCBI Taxonomy" id="387638"/>
    <lineage>
        <taxon>Bacteria</taxon>
        <taxon>Pseudomonadati</taxon>
        <taxon>Bacteroidota</taxon>
        <taxon>Cytophagia</taxon>
        <taxon>Cytophagales</taxon>
        <taxon>Persicobacteraceae</taxon>
        <taxon>Persicobacter</taxon>
    </lineage>
</organism>
<evidence type="ECO:0000256" key="12">
    <source>
        <dbReference type="ARBA" id="ARBA00022984"/>
    </source>
</evidence>
<evidence type="ECO:0000256" key="10">
    <source>
        <dbReference type="ARBA" id="ARBA00022801"/>
    </source>
</evidence>
<evidence type="ECO:0000256" key="7">
    <source>
        <dbReference type="ARBA" id="ARBA00022670"/>
    </source>
</evidence>
<evidence type="ECO:0000259" key="21">
    <source>
        <dbReference type="Pfam" id="PF00912"/>
    </source>
</evidence>
<evidence type="ECO:0000256" key="9">
    <source>
        <dbReference type="ARBA" id="ARBA00022679"/>
    </source>
</evidence>
<dbReference type="SUPFAM" id="SSF53955">
    <property type="entry name" value="Lysozyme-like"/>
    <property type="match status" value="1"/>
</dbReference>
<keyword evidence="23" id="KW-1185">Reference proteome</keyword>
<feature type="domain" description="Glycosyl transferase family 51" evidence="21">
    <location>
        <begin position="66"/>
        <end position="246"/>
    </location>
</feature>
<dbReference type="InterPro" id="IPR012338">
    <property type="entry name" value="Beta-lactam/transpept-like"/>
</dbReference>
<comment type="catalytic activity">
    <reaction evidence="16">
        <text>Preferential cleavage: (Ac)2-L-Lys-D-Ala-|-D-Ala. Also transpeptidation of peptidyl-alanyl moieties that are N-acyl substituents of D-alanine.</text>
        <dbReference type="EC" id="3.4.16.4"/>
    </reaction>
</comment>
<evidence type="ECO:0000256" key="15">
    <source>
        <dbReference type="ARBA" id="ARBA00023316"/>
    </source>
</evidence>
<dbReference type="Pfam" id="PF00912">
    <property type="entry name" value="Transgly"/>
    <property type="match status" value="1"/>
</dbReference>
<comment type="catalytic activity">
    <reaction evidence="17">
        <text>[GlcNAc-(1-&gt;4)-Mur2Ac(oyl-L-Ala-gamma-D-Glu-L-Lys-D-Ala-D-Ala)](n)-di-trans,octa-cis-undecaprenyl diphosphate + beta-D-GlcNAc-(1-&gt;4)-Mur2Ac(oyl-L-Ala-gamma-D-Glu-L-Lys-D-Ala-D-Ala)-di-trans,octa-cis-undecaprenyl diphosphate = [GlcNAc-(1-&gt;4)-Mur2Ac(oyl-L-Ala-gamma-D-Glu-L-Lys-D-Ala-D-Ala)](n+1)-di-trans,octa-cis-undecaprenyl diphosphate + di-trans,octa-cis-undecaprenyl diphosphate + H(+)</text>
        <dbReference type="Rhea" id="RHEA:23708"/>
        <dbReference type="Rhea" id="RHEA-COMP:9602"/>
        <dbReference type="Rhea" id="RHEA-COMP:9603"/>
        <dbReference type="ChEBI" id="CHEBI:15378"/>
        <dbReference type="ChEBI" id="CHEBI:58405"/>
        <dbReference type="ChEBI" id="CHEBI:60033"/>
        <dbReference type="ChEBI" id="CHEBI:78435"/>
        <dbReference type="EC" id="2.4.99.28"/>
    </reaction>
</comment>
<keyword evidence="19" id="KW-0812">Transmembrane</keyword>
<keyword evidence="8" id="KW-0328">Glycosyltransferase</keyword>
<evidence type="ECO:0000256" key="14">
    <source>
        <dbReference type="ARBA" id="ARBA00023268"/>
    </source>
</evidence>
<evidence type="ECO:0000256" key="17">
    <source>
        <dbReference type="ARBA" id="ARBA00049902"/>
    </source>
</evidence>
<evidence type="ECO:0000256" key="13">
    <source>
        <dbReference type="ARBA" id="ARBA00023136"/>
    </source>
</evidence>
<evidence type="ECO:0000259" key="20">
    <source>
        <dbReference type="Pfam" id="PF00905"/>
    </source>
</evidence>
<evidence type="ECO:0000256" key="18">
    <source>
        <dbReference type="SAM" id="MobiDB-lite"/>
    </source>
</evidence>
<feature type="region of interest" description="Disordered" evidence="18">
    <location>
        <begin position="781"/>
        <end position="810"/>
    </location>
</feature>
<feature type="compositionally biased region" description="Basic residues" evidence="18">
    <location>
        <begin position="792"/>
        <end position="803"/>
    </location>
</feature>
<evidence type="ECO:0000256" key="2">
    <source>
        <dbReference type="ARBA" id="ARBA00004752"/>
    </source>
</evidence>
<evidence type="ECO:0000256" key="5">
    <source>
        <dbReference type="ARBA" id="ARBA00022475"/>
    </source>
</evidence>
<feature type="transmembrane region" description="Helical" evidence="19">
    <location>
        <begin position="12"/>
        <end position="34"/>
    </location>
</feature>
<evidence type="ECO:0000256" key="16">
    <source>
        <dbReference type="ARBA" id="ARBA00034000"/>
    </source>
</evidence>
<keyword evidence="12" id="KW-0573">Peptidoglycan synthesis</keyword>
<keyword evidence="15" id="KW-0961">Cell wall biogenesis/degradation</keyword>
<keyword evidence="14" id="KW-0511">Multifunctional enzyme</keyword>
<dbReference type="PANTHER" id="PTHR32282:SF11">
    <property type="entry name" value="PENICILLIN-BINDING PROTEIN 1B"/>
    <property type="match status" value="1"/>
</dbReference>
<dbReference type="SUPFAM" id="SSF56601">
    <property type="entry name" value="beta-lactamase/transpeptidase-like"/>
    <property type="match status" value="1"/>
</dbReference>
<evidence type="ECO:0000313" key="23">
    <source>
        <dbReference type="Proteomes" id="UP001354989"/>
    </source>
</evidence>